<keyword evidence="6" id="KW-0967">Endosome</keyword>
<dbReference type="AlphaFoldDB" id="A0AAD9MHI0"/>
<evidence type="ECO:0000256" key="3">
    <source>
        <dbReference type="ARBA" id="ARBA00007895"/>
    </source>
</evidence>
<dbReference type="InterPro" id="IPR039431">
    <property type="entry name" value="Vta1/CALS_N"/>
</dbReference>
<comment type="similarity">
    <text evidence="3">Belongs to the VTA1 family.</text>
</comment>
<proteinExistence type="inferred from homology"/>
<dbReference type="PANTHER" id="PTHR46009">
    <property type="entry name" value="VACUOLAR PROTEIN SORTING-ASSOCIATED PROTEIN VTA1 HOMOLOG"/>
    <property type="match status" value="1"/>
</dbReference>
<feature type="compositionally biased region" description="Basic and acidic residues" evidence="9">
    <location>
        <begin position="688"/>
        <end position="702"/>
    </location>
</feature>
<comment type="subcellular location">
    <subcellularLocation>
        <location evidence="2">Cytoplasm</location>
    </subcellularLocation>
    <subcellularLocation>
        <location evidence="1">Endosome membrane</location>
        <topology evidence="1">Peripheral membrane protein</topology>
    </subcellularLocation>
</comment>
<dbReference type="InterPro" id="IPR021920">
    <property type="entry name" value="DUF3531"/>
</dbReference>
<keyword evidence="13" id="KW-1185">Reference proteome</keyword>
<feature type="compositionally biased region" description="Low complexity" evidence="9">
    <location>
        <begin position="390"/>
        <end position="412"/>
    </location>
</feature>
<feature type="compositionally biased region" description="Low complexity" evidence="9">
    <location>
        <begin position="215"/>
        <end position="229"/>
    </location>
</feature>
<feature type="region of interest" description="Disordered" evidence="9">
    <location>
        <begin position="389"/>
        <end position="412"/>
    </location>
</feature>
<evidence type="ECO:0000259" key="11">
    <source>
        <dbReference type="Pfam" id="PF18097"/>
    </source>
</evidence>
<accession>A0AAD9MHI0</accession>
<protein>
    <submittedName>
        <fullName evidence="12">Uncharacterized protein</fullName>
    </submittedName>
</protein>
<evidence type="ECO:0000256" key="7">
    <source>
        <dbReference type="ARBA" id="ARBA00022927"/>
    </source>
</evidence>
<dbReference type="PANTHER" id="PTHR46009:SF1">
    <property type="entry name" value="VACUOLAR PROTEIN SORTING-ASSOCIATED PROTEIN VTA1 HOMOLOG"/>
    <property type="match status" value="1"/>
</dbReference>
<dbReference type="Gene3D" id="1.20.5.420">
    <property type="entry name" value="Immunoglobulin FC, subunit C"/>
    <property type="match status" value="1"/>
</dbReference>
<comment type="caution">
    <text evidence="12">The sequence shown here is derived from an EMBL/GenBank/DDBJ whole genome shotgun (WGS) entry which is preliminary data.</text>
</comment>
<dbReference type="InterPro" id="IPR023175">
    <property type="entry name" value="Vta1/CALS_N_sf"/>
</dbReference>
<evidence type="ECO:0000259" key="10">
    <source>
        <dbReference type="Pfam" id="PF04652"/>
    </source>
</evidence>
<feature type="domain" description="Vta1 C-terminal" evidence="11">
    <location>
        <begin position="423"/>
        <end position="448"/>
    </location>
</feature>
<feature type="region of interest" description="Disordered" evidence="9">
    <location>
        <begin position="663"/>
        <end position="702"/>
    </location>
</feature>
<evidence type="ECO:0000256" key="1">
    <source>
        <dbReference type="ARBA" id="ARBA00004481"/>
    </source>
</evidence>
<reference evidence="12" key="1">
    <citation type="submission" date="2021-01" db="EMBL/GenBank/DDBJ databases">
        <authorList>
            <person name="Eckstrom K.M.E."/>
        </authorList>
    </citation>
    <scope>NUCLEOTIDE SEQUENCE</scope>
    <source>
        <strain evidence="12">UVCC 0001</strain>
    </source>
</reference>
<dbReference type="Pfam" id="PF12049">
    <property type="entry name" value="DUF3531"/>
    <property type="match status" value="1"/>
</dbReference>
<evidence type="ECO:0000256" key="5">
    <source>
        <dbReference type="ARBA" id="ARBA00022490"/>
    </source>
</evidence>
<keyword evidence="5" id="KW-0963">Cytoplasm</keyword>
<organism evidence="12 13">
    <name type="scientific">Prototheca wickerhamii</name>
    <dbReference type="NCBI Taxonomy" id="3111"/>
    <lineage>
        <taxon>Eukaryota</taxon>
        <taxon>Viridiplantae</taxon>
        <taxon>Chlorophyta</taxon>
        <taxon>core chlorophytes</taxon>
        <taxon>Trebouxiophyceae</taxon>
        <taxon>Chlorellales</taxon>
        <taxon>Chlorellaceae</taxon>
        <taxon>Prototheca</taxon>
    </lineage>
</organism>
<dbReference type="InterPro" id="IPR044538">
    <property type="entry name" value="Vta1-like"/>
</dbReference>
<evidence type="ECO:0000256" key="2">
    <source>
        <dbReference type="ARBA" id="ARBA00004496"/>
    </source>
</evidence>
<keyword evidence="7" id="KW-0653">Protein transport</keyword>
<evidence type="ECO:0000256" key="4">
    <source>
        <dbReference type="ARBA" id="ARBA00022448"/>
    </source>
</evidence>
<dbReference type="GO" id="GO:0015031">
    <property type="term" value="P:protein transport"/>
    <property type="evidence" value="ECO:0007669"/>
    <property type="project" value="UniProtKB-KW"/>
</dbReference>
<dbReference type="Gene3D" id="1.25.40.270">
    <property type="entry name" value="Vacuolar protein sorting-associated protein vta1"/>
    <property type="match status" value="1"/>
</dbReference>
<dbReference type="GO" id="GO:0005771">
    <property type="term" value="C:multivesicular body"/>
    <property type="evidence" value="ECO:0007669"/>
    <property type="project" value="TreeGrafter"/>
</dbReference>
<dbReference type="GO" id="GO:0010008">
    <property type="term" value="C:endosome membrane"/>
    <property type="evidence" value="ECO:0007669"/>
    <property type="project" value="UniProtKB-SubCell"/>
</dbReference>
<keyword evidence="4" id="KW-0813">Transport</keyword>
<sequence length="702" mass="75631">MTTLQEQKKVILPFLQRASEIASADPKVAYYCRLYAVSQAVELGTGNLVPDIKDLLSTLLATLEHDKLSLDLGPEDARHCTDFALGIFGRADRADRAGARTRTTAMTFYAASIFLEILNQFSELGPEMLMKQRYAAWRAADLRKALSEGREPDPPPSAEMPPVTDEDEEFLRELQSMPSVGREGHGGGHGAGAARSAPPAHADPPPSYPDHDAAADAAGAGLAPQDLAPLQTPRDGSAGNLDLPSPPSSPLIPRRASSTAPVWTPPPPRTFHVFQKVLYWPEGALAPQRGTVAKIRPGDDDEQAPVTYFVALSGTQQCLCHIEECGSEALVPDLATGDNILVHAPDGGSSYATLAEVKSDQWPPLYVVRAADGKYSTVTIDRIEAVGTSPAAPAAPQGAAERPASPNGNAAAASGFEPSLVAITEAQKLAKTAASALSFEDVRTAVKRVEEQAEKDEDMRALLEGARGDAAEIARRIKQALQANHAEMSSGGQTSALDDIMQRRRAGETRPVRVRFRSVDPFDLWIWVELYSAPPPAALGMLREVVDAWYLMGRLGAYDAGAMTVWQASQYDVSNLEYDRERDDGPVAATPAAMHSMADLETQGPWVRFWVDLGSADELALDLLINALRGLSVDHLGIKSIVVGGVNDDWPVPEKAFPELTMSPMRTSMPEIDPGSGFNPYDSDDLEESLRQGFWDRRDGDG</sequence>
<dbReference type="Pfam" id="PF04652">
    <property type="entry name" value="Vta1"/>
    <property type="match status" value="1"/>
</dbReference>
<evidence type="ECO:0000313" key="13">
    <source>
        <dbReference type="Proteomes" id="UP001255856"/>
    </source>
</evidence>
<evidence type="ECO:0000256" key="8">
    <source>
        <dbReference type="ARBA" id="ARBA00023136"/>
    </source>
</evidence>
<feature type="region of interest" description="Disordered" evidence="9">
    <location>
        <begin position="147"/>
        <end position="267"/>
    </location>
</feature>
<dbReference type="Pfam" id="PF18097">
    <property type="entry name" value="Vta1_C"/>
    <property type="match status" value="1"/>
</dbReference>
<feature type="domain" description="Vta1/callose synthase N-terminal" evidence="10">
    <location>
        <begin position="11"/>
        <end position="147"/>
    </location>
</feature>
<gene>
    <name evidence="12" type="ORF">QBZ16_003439</name>
</gene>
<name>A0AAD9MHI0_PROWI</name>
<evidence type="ECO:0000256" key="9">
    <source>
        <dbReference type="SAM" id="MobiDB-lite"/>
    </source>
</evidence>
<evidence type="ECO:0000256" key="6">
    <source>
        <dbReference type="ARBA" id="ARBA00022753"/>
    </source>
</evidence>
<keyword evidence="8" id="KW-0472">Membrane</keyword>
<evidence type="ECO:0000313" key="12">
    <source>
        <dbReference type="EMBL" id="KAK2078599.1"/>
    </source>
</evidence>
<dbReference type="GO" id="GO:0032511">
    <property type="term" value="P:late endosome to vacuole transport via multivesicular body sorting pathway"/>
    <property type="evidence" value="ECO:0007669"/>
    <property type="project" value="InterPro"/>
</dbReference>
<dbReference type="EMBL" id="JASFZW010000004">
    <property type="protein sequence ID" value="KAK2078599.1"/>
    <property type="molecule type" value="Genomic_DNA"/>
</dbReference>
<dbReference type="Proteomes" id="UP001255856">
    <property type="component" value="Unassembled WGS sequence"/>
</dbReference>
<dbReference type="InterPro" id="IPR041212">
    <property type="entry name" value="Vta1_C"/>
</dbReference>